<organism evidence="1 2">
    <name type="scientific">Humibacillus xanthopallidus</name>
    <dbReference type="NCBI Taxonomy" id="412689"/>
    <lineage>
        <taxon>Bacteria</taxon>
        <taxon>Bacillati</taxon>
        <taxon>Actinomycetota</taxon>
        <taxon>Actinomycetes</taxon>
        <taxon>Micrococcales</taxon>
        <taxon>Intrasporangiaceae</taxon>
        <taxon>Humibacillus</taxon>
    </lineage>
</organism>
<dbReference type="AlphaFoldDB" id="A0A543HX90"/>
<keyword evidence="2" id="KW-1185">Reference proteome</keyword>
<accession>A0A543HX90</accession>
<evidence type="ECO:0000313" key="1">
    <source>
        <dbReference type="EMBL" id="TQM62941.1"/>
    </source>
</evidence>
<gene>
    <name evidence="1" type="ORF">FBY41_2986</name>
</gene>
<name>A0A543HX90_9MICO</name>
<protein>
    <submittedName>
        <fullName evidence="1">Uncharacterized protein</fullName>
    </submittedName>
</protein>
<dbReference type="Proteomes" id="UP000316747">
    <property type="component" value="Unassembled WGS sequence"/>
</dbReference>
<comment type="caution">
    <text evidence="1">The sequence shown here is derived from an EMBL/GenBank/DDBJ whole genome shotgun (WGS) entry which is preliminary data.</text>
</comment>
<dbReference type="EMBL" id="VFPM01000002">
    <property type="protein sequence ID" value="TQM62941.1"/>
    <property type="molecule type" value="Genomic_DNA"/>
</dbReference>
<evidence type="ECO:0000313" key="2">
    <source>
        <dbReference type="Proteomes" id="UP000316747"/>
    </source>
</evidence>
<reference evidence="1 2" key="1">
    <citation type="submission" date="2019-06" db="EMBL/GenBank/DDBJ databases">
        <title>Genome sequencing of plant associated microbes to promote plant fitness in Sorghum bicolor and Oryza sativa.</title>
        <authorList>
            <person name="Coleman-Derr D."/>
        </authorList>
    </citation>
    <scope>NUCLEOTIDE SEQUENCE [LARGE SCALE GENOMIC DNA]</scope>
    <source>
        <strain evidence="1 2">KV-663</strain>
    </source>
</reference>
<sequence length="34" mass="3588">MLDISTSEAVAGLSVTTTTYDTTYGGRDQCPLGY</sequence>
<proteinExistence type="predicted"/>